<dbReference type="AlphaFoldDB" id="A0A7I8DJF2"/>
<name>A0A7I8DJF2_9FIRM</name>
<evidence type="ECO:0000313" key="3">
    <source>
        <dbReference type="Proteomes" id="UP000515703"/>
    </source>
</evidence>
<evidence type="ECO:0000259" key="1">
    <source>
        <dbReference type="Pfam" id="PF00403"/>
    </source>
</evidence>
<dbReference type="InterPro" id="IPR036163">
    <property type="entry name" value="HMA_dom_sf"/>
</dbReference>
<evidence type="ECO:0000313" key="2">
    <source>
        <dbReference type="EMBL" id="BCJ98452.1"/>
    </source>
</evidence>
<sequence>MKARSLKIHQTNMYCQKCFNNAIIAISAIDNIKSLDIDMVNKNINIIYKDSTLDNERIRNMINKAITTGHL</sequence>
<keyword evidence="3" id="KW-1185">Reference proteome</keyword>
<dbReference type="KEGG" id="acht:bsdcttw_14930"/>
<dbReference type="Pfam" id="PF00403">
    <property type="entry name" value="HMA"/>
    <property type="match status" value="1"/>
</dbReference>
<organism evidence="2 3">
    <name type="scientific">Anaerocolumna chitinilytica</name>
    <dbReference type="NCBI Taxonomy" id="1727145"/>
    <lineage>
        <taxon>Bacteria</taxon>
        <taxon>Bacillati</taxon>
        <taxon>Bacillota</taxon>
        <taxon>Clostridia</taxon>
        <taxon>Lachnospirales</taxon>
        <taxon>Lachnospiraceae</taxon>
        <taxon>Anaerocolumna</taxon>
    </lineage>
</organism>
<gene>
    <name evidence="2" type="ORF">bsdcttw_14930</name>
</gene>
<dbReference type="RefSeq" id="WP_185258782.1">
    <property type="nucleotide sequence ID" value="NZ_AP023368.1"/>
</dbReference>
<protein>
    <recommendedName>
        <fullName evidence="1">HMA domain-containing protein</fullName>
    </recommendedName>
</protein>
<accession>A0A7I8DJF2</accession>
<dbReference type="Proteomes" id="UP000515703">
    <property type="component" value="Chromosome"/>
</dbReference>
<dbReference type="GO" id="GO:0046872">
    <property type="term" value="F:metal ion binding"/>
    <property type="evidence" value="ECO:0007669"/>
    <property type="project" value="InterPro"/>
</dbReference>
<dbReference type="SUPFAM" id="SSF55008">
    <property type="entry name" value="HMA, heavy metal-associated domain"/>
    <property type="match status" value="1"/>
</dbReference>
<reference evidence="2 3" key="2">
    <citation type="submission" date="2020-08" db="EMBL/GenBank/DDBJ databases">
        <authorList>
            <person name="Ueki A."/>
            <person name="Tonouchi A."/>
        </authorList>
    </citation>
    <scope>NUCLEOTIDE SEQUENCE [LARGE SCALE GENOMIC DNA]</scope>
    <source>
        <strain evidence="2 3">CTTW</strain>
    </source>
</reference>
<dbReference type="InterPro" id="IPR006121">
    <property type="entry name" value="HMA_dom"/>
</dbReference>
<proteinExistence type="predicted"/>
<dbReference type="EMBL" id="AP023368">
    <property type="protein sequence ID" value="BCJ98452.1"/>
    <property type="molecule type" value="Genomic_DNA"/>
</dbReference>
<dbReference type="Gene3D" id="3.30.70.100">
    <property type="match status" value="1"/>
</dbReference>
<reference evidence="2 3" key="1">
    <citation type="submission" date="2020-08" db="EMBL/GenBank/DDBJ databases">
        <title>Draft genome sequencing of an Anaerocolumna strain isolated from anoxic soil subjected to BSD treatment.</title>
        <authorList>
            <person name="Uek A."/>
            <person name="Tonouchi A."/>
        </authorList>
    </citation>
    <scope>NUCLEOTIDE SEQUENCE [LARGE SCALE GENOMIC DNA]</scope>
    <source>
        <strain evidence="2 3">CTTW</strain>
    </source>
</reference>
<feature type="domain" description="HMA" evidence="1">
    <location>
        <begin position="12"/>
        <end position="65"/>
    </location>
</feature>